<name>A0ACB8D520_DERSI</name>
<gene>
    <name evidence="1" type="ORF">HPB49_011319</name>
</gene>
<keyword evidence="2" id="KW-1185">Reference proteome</keyword>
<proteinExistence type="predicted"/>
<protein>
    <submittedName>
        <fullName evidence="1">Uncharacterized protein</fullName>
    </submittedName>
</protein>
<evidence type="ECO:0000313" key="2">
    <source>
        <dbReference type="Proteomes" id="UP000821865"/>
    </source>
</evidence>
<evidence type="ECO:0000313" key="1">
    <source>
        <dbReference type="EMBL" id="KAH7959461.1"/>
    </source>
</evidence>
<sequence>MKNSTDNKKKGNQEMAAAGPREKQTSDRAKGMIRTSIEDCSSSSSENSDEEDIPDTWEQLDMEKQCLVKHVRAQVCEPDVQKLQVQRETLNSEEALSQQGIASDRSQEACEGERQDSQHRHEKEETDGISHMLKKMAKIDKTFMKTLLTLASTGDKETALIDKLLTEYTKLKGVALEATHEIAKLQGAVEIYQKEKQSQGPCYASVLAHKEEKCQANEAKDFTYQDLGMKISKPKVALVITSDTMNKEEIRETVRNKLDPHVLGLQEPDMRLGREGVVVTSSSKQGITKLEEYITKDRALSSQLKVRRPRANTLEVKIVGVEEEVDNTELIERLVTQNNLSCTVQEMQVKASWKGRNGKSFIVSLQLNAWKSIKDKTHLNIGWSRCPVYDNTYVPRCSFCAKYGHTQRTCQAKVVKCTECGGRHHFTECKEGEYECCVCAEEGLDQEQQGHSMMSVRCPTYQKRRAEEREKILQQLEFSQL</sequence>
<dbReference type="Proteomes" id="UP000821865">
    <property type="component" value="Chromosome 3"/>
</dbReference>
<organism evidence="1 2">
    <name type="scientific">Dermacentor silvarum</name>
    <name type="common">Tick</name>
    <dbReference type="NCBI Taxonomy" id="543639"/>
    <lineage>
        <taxon>Eukaryota</taxon>
        <taxon>Metazoa</taxon>
        <taxon>Ecdysozoa</taxon>
        <taxon>Arthropoda</taxon>
        <taxon>Chelicerata</taxon>
        <taxon>Arachnida</taxon>
        <taxon>Acari</taxon>
        <taxon>Parasitiformes</taxon>
        <taxon>Ixodida</taxon>
        <taxon>Ixodoidea</taxon>
        <taxon>Ixodidae</taxon>
        <taxon>Rhipicephalinae</taxon>
        <taxon>Dermacentor</taxon>
    </lineage>
</organism>
<reference evidence="1" key="1">
    <citation type="submission" date="2020-05" db="EMBL/GenBank/DDBJ databases">
        <title>Large-scale comparative analyses of tick genomes elucidate their genetic diversity and vector capacities.</title>
        <authorList>
            <person name="Jia N."/>
            <person name="Wang J."/>
            <person name="Shi W."/>
            <person name="Du L."/>
            <person name="Sun Y."/>
            <person name="Zhan W."/>
            <person name="Jiang J."/>
            <person name="Wang Q."/>
            <person name="Zhang B."/>
            <person name="Ji P."/>
            <person name="Sakyi L.B."/>
            <person name="Cui X."/>
            <person name="Yuan T."/>
            <person name="Jiang B."/>
            <person name="Yang W."/>
            <person name="Lam T.T.-Y."/>
            <person name="Chang Q."/>
            <person name="Ding S."/>
            <person name="Wang X."/>
            <person name="Zhu J."/>
            <person name="Ruan X."/>
            <person name="Zhao L."/>
            <person name="Wei J."/>
            <person name="Que T."/>
            <person name="Du C."/>
            <person name="Cheng J."/>
            <person name="Dai P."/>
            <person name="Han X."/>
            <person name="Huang E."/>
            <person name="Gao Y."/>
            <person name="Liu J."/>
            <person name="Shao H."/>
            <person name="Ye R."/>
            <person name="Li L."/>
            <person name="Wei W."/>
            <person name="Wang X."/>
            <person name="Wang C."/>
            <person name="Yang T."/>
            <person name="Huo Q."/>
            <person name="Li W."/>
            <person name="Guo W."/>
            <person name="Chen H."/>
            <person name="Zhou L."/>
            <person name="Ni X."/>
            <person name="Tian J."/>
            <person name="Zhou Y."/>
            <person name="Sheng Y."/>
            <person name="Liu T."/>
            <person name="Pan Y."/>
            <person name="Xia L."/>
            <person name="Li J."/>
            <person name="Zhao F."/>
            <person name="Cao W."/>
        </authorList>
    </citation>
    <scope>NUCLEOTIDE SEQUENCE</scope>
    <source>
        <strain evidence="1">Dsil-2018</strain>
    </source>
</reference>
<accession>A0ACB8D520</accession>
<comment type="caution">
    <text evidence="1">The sequence shown here is derived from an EMBL/GenBank/DDBJ whole genome shotgun (WGS) entry which is preliminary data.</text>
</comment>
<dbReference type="EMBL" id="CM023472">
    <property type="protein sequence ID" value="KAH7959461.1"/>
    <property type="molecule type" value="Genomic_DNA"/>
</dbReference>